<feature type="compositionally biased region" description="Basic and acidic residues" evidence="1">
    <location>
        <begin position="1"/>
        <end position="14"/>
    </location>
</feature>
<evidence type="ECO:0000256" key="1">
    <source>
        <dbReference type="SAM" id="MobiDB-lite"/>
    </source>
</evidence>
<evidence type="ECO:0000313" key="2">
    <source>
        <dbReference type="EMBL" id="MCI35134.1"/>
    </source>
</evidence>
<proteinExistence type="predicted"/>
<feature type="region of interest" description="Disordered" evidence="1">
    <location>
        <begin position="1"/>
        <end position="23"/>
    </location>
</feature>
<organism evidence="2 3">
    <name type="scientific">Trifolium medium</name>
    <dbReference type="NCBI Taxonomy" id="97028"/>
    <lineage>
        <taxon>Eukaryota</taxon>
        <taxon>Viridiplantae</taxon>
        <taxon>Streptophyta</taxon>
        <taxon>Embryophyta</taxon>
        <taxon>Tracheophyta</taxon>
        <taxon>Spermatophyta</taxon>
        <taxon>Magnoliopsida</taxon>
        <taxon>eudicotyledons</taxon>
        <taxon>Gunneridae</taxon>
        <taxon>Pentapetalae</taxon>
        <taxon>rosids</taxon>
        <taxon>fabids</taxon>
        <taxon>Fabales</taxon>
        <taxon>Fabaceae</taxon>
        <taxon>Papilionoideae</taxon>
        <taxon>50 kb inversion clade</taxon>
        <taxon>NPAAA clade</taxon>
        <taxon>Hologalegina</taxon>
        <taxon>IRL clade</taxon>
        <taxon>Trifolieae</taxon>
        <taxon>Trifolium</taxon>
    </lineage>
</organism>
<keyword evidence="3" id="KW-1185">Reference proteome</keyword>
<name>A0A392RGH8_9FABA</name>
<evidence type="ECO:0000313" key="3">
    <source>
        <dbReference type="Proteomes" id="UP000265520"/>
    </source>
</evidence>
<dbReference type="AlphaFoldDB" id="A0A392RGH8"/>
<comment type="caution">
    <text evidence="2">The sequence shown here is derived from an EMBL/GenBank/DDBJ whole genome shotgun (WGS) entry which is preliminary data.</text>
</comment>
<accession>A0A392RGH8</accession>
<protein>
    <submittedName>
        <fullName evidence="2">Uncharacterized protein</fullName>
    </submittedName>
</protein>
<reference evidence="2 3" key="1">
    <citation type="journal article" date="2018" name="Front. Plant Sci.">
        <title>Red Clover (Trifolium pratense) and Zigzag Clover (T. medium) - A Picture of Genomic Similarities and Differences.</title>
        <authorList>
            <person name="Dluhosova J."/>
            <person name="Istvanek J."/>
            <person name="Nedelnik J."/>
            <person name="Repkova J."/>
        </authorList>
    </citation>
    <scope>NUCLEOTIDE SEQUENCE [LARGE SCALE GENOMIC DNA]</scope>
    <source>
        <strain evidence="3">cv. 10/8</strain>
        <tissue evidence="2">Leaf</tissue>
    </source>
</reference>
<feature type="non-terminal residue" evidence="2">
    <location>
        <position position="23"/>
    </location>
</feature>
<dbReference type="Proteomes" id="UP000265520">
    <property type="component" value="Unassembled WGS sequence"/>
</dbReference>
<sequence length="23" mass="2571">MEKLMSIDEGKETDFGIDENGVI</sequence>
<dbReference type="EMBL" id="LXQA010220580">
    <property type="protein sequence ID" value="MCI35134.1"/>
    <property type="molecule type" value="Genomic_DNA"/>
</dbReference>